<feature type="compositionally biased region" description="Low complexity" evidence="1">
    <location>
        <begin position="159"/>
        <end position="174"/>
    </location>
</feature>
<protein>
    <recommendedName>
        <fullName evidence="2">F-box domain-containing protein</fullName>
    </recommendedName>
</protein>
<accession>A0A0E0LH11</accession>
<keyword evidence="4" id="KW-1185">Reference proteome</keyword>
<dbReference type="HOGENOM" id="CLU_488689_0_0_1"/>
<dbReference type="Proteomes" id="UP000026962">
    <property type="component" value="Chromosome 7"/>
</dbReference>
<feature type="compositionally biased region" description="Pro residues" evidence="1">
    <location>
        <begin position="209"/>
        <end position="220"/>
    </location>
</feature>
<feature type="domain" description="F-box" evidence="2">
    <location>
        <begin position="266"/>
        <end position="315"/>
    </location>
</feature>
<dbReference type="EnsemblPlants" id="OPUNC07G02630.1">
    <property type="protein sequence ID" value="OPUNC07G02630.1"/>
    <property type="gene ID" value="OPUNC07G02630"/>
</dbReference>
<reference evidence="3" key="2">
    <citation type="submission" date="2018-05" db="EMBL/GenBank/DDBJ databases">
        <title>OpunRS2 (Oryza punctata Reference Sequence Version 2).</title>
        <authorList>
            <person name="Zhang J."/>
            <person name="Kudrna D."/>
            <person name="Lee S."/>
            <person name="Talag J."/>
            <person name="Welchert J."/>
            <person name="Wing R.A."/>
        </authorList>
    </citation>
    <scope>NUCLEOTIDE SEQUENCE [LARGE SCALE GENOMIC DNA]</scope>
</reference>
<reference evidence="3" key="1">
    <citation type="submission" date="2015-04" db="UniProtKB">
        <authorList>
            <consortium name="EnsemblPlants"/>
        </authorList>
    </citation>
    <scope>IDENTIFICATION</scope>
</reference>
<dbReference type="eggNOG" id="ENOG502SKDB">
    <property type="taxonomic scope" value="Eukaryota"/>
</dbReference>
<evidence type="ECO:0000259" key="2">
    <source>
        <dbReference type="PROSITE" id="PS50181"/>
    </source>
</evidence>
<dbReference type="InterPro" id="IPR001810">
    <property type="entry name" value="F-box_dom"/>
</dbReference>
<evidence type="ECO:0000256" key="1">
    <source>
        <dbReference type="SAM" id="MobiDB-lite"/>
    </source>
</evidence>
<name>A0A0E0LH11_ORYPU</name>
<sequence>MADPNGYRRLPAGSPGRLNLRSASAGDATAKFSAVDAMTKSSAGDAMTNSSAGDAMTKYSAGGAMTKSSADEAMAKSFAGDAMVNSSAPVRPYRIGAPGRLNLGSASAGDATINSSAGDATTKSSAGDAMTKSSAGDAMTNSSTPARPYSTEDSGVSIAAQQQQQQQQRVMAEQRQQHRDMAETQQQKQRAMTPSANSRDRDTNFPPLVHAPPPRNPAPAPTAAATGAMGSSSLAPPPATLAEAKTLPCADHVPLPANKLTRKSSSSILDLLPDEVIEGILLRLPAEDPKLLVHVCVVCKHWMSIVSDPAFLRRYRCFHPPPMLGFLFNHFDGEQCRDIGRFIATTSTFRPQAEELEILKHSSAEVLLDTKVSATKHALIAWDPLTQTEYCIGDFPRSRDLAASVTCAVDRCDHRHCHGAPFLVLIARTVKKGKDQLTTSVLLYSSQFDTWSERIECGELNQGVISNASTVVVATKVYFPTKDNSKILVFDMQHMTFTSIESPLEKTDGRTREILLTEDGDGRLGFWIRATFYALGQDRTLLLVVPTTASGLSGDLCA</sequence>
<evidence type="ECO:0000313" key="4">
    <source>
        <dbReference type="Proteomes" id="UP000026962"/>
    </source>
</evidence>
<dbReference type="InterPro" id="IPR036047">
    <property type="entry name" value="F-box-like_dom_sf"/>
</dbReference>
<proteinExistence type="predicted"/>
<dbReference type="SUPFAM" id="SSF81383">
    <property type="entry name" value="F-box domain"/>
    <property type="match status" value="1"/>
</dbReference>
<dbReference type="PROSITE" id="PS50181">
    <property type="entry name" value="FBOX"/>
    <property type="match status" value="1"/>
</dbReference>
<dbReference type="SMART" id="SM00256">
    <property type="entry name" value="FBOX"/>
    <property type="match status" value="1"/>
</dbReference>
<evidence type="ECO:0000313" key="3">
    <source>
        <dbReference type="EnsemblPlants" id="OPUNC07G02630.1"/>
    </source>
</evidence>
<dbReference type="Gene3D" id="1.20.1280.50">
    <property type="match status" value="1"/>
</dbReference>
<dbReference type="Pfam" id="PF12937">
    <property type="entry name" value="F-box-like"/>
    <property type="match status" value="1"/>
</dbReference>
<feature type="compositionally biased region" description="Polar residues" evidence="1">
    <location>
        <begin position="183"/>
        <end position="197"/>
    </location>
</feature>
<dbReference type="PANTHER" id="PTHR32133:SF366">
    <property type="entry name" value="OS07G0122900 PROTEIN"/>
    <property type="match status" value="1"/>
</dbReference>
<dbReference type="Gramene" id="OPUNC07G02630.1">
    <property type="protein sequence ID" value="OPUNC07G02630.1"/>
    <property type="gene ID" value="OPUNC07G02630"/>
</dbReference>
<feature type="compositionally biased region" description="Polar residues" evidence="1">
    <location>
        <begin position="114"/>
        <end position="145"/>
    </location>
</feature>
<dbReference type="AlphaFoldDB" id="A0A0E0LH11"/>
<dbReference type="PANTHER" id="PTHR32133">
    <property type="entry name" value="OS07G0120400 PROTEIN"/>
    <property type="match status" value="1"/>
</dbReference>
<feature type="region of interest" description="Disordered" evidence="1">
    <location>
        <begin position="114"/>
        <end position="239"/>
    </location>
</feature>
<organism evidence="3">
    <name type="scientific">Oryza punctata</name>
    <name type="common">Red rice</name>
    <dbReference type="NCBI Taxonomy" id="4537"/>
    <lineage>
        <taxon>Eukaryota</taxon>
        <taxon>Viridiplantae</taxon>
        <taxon>Streptophyta</taxon>
        <taxon>Embryophyta</taxon>
        <taxon>Tracheophyta</taxon>
        <taxon>Spermatophyta</taxon>
        <taxon>Magnoliopsida</taxon>
        <taxon>Liliopsida</taxon>
        <taxon>Poales</taxon>
        <taxon>Poaceae</taxon>
        <taxon>BOP clade</taxon>
        <taxon>Oryzoideae</taxon>
        <taxon>Oryzeae</taxon>
        <taxon>Oryzinae</taxon>
        <taxon>Oryza</taxon>
    </lineage>
</organism>